<dbReference type="EMBL" id="JAFVMF010000009">
    <property type="protein sequence ID" value="MBO1360140.1"/>
    <property type="molecule type" value="Genomic_DNA"/>
</dbReference>
<evidence type="ECO:0000313" key="10">
    <source>
        <dbReference type="EMBL" id="MBO1360140.1"/>
    </source>
</evidence>
<dbReference type="SUPFAM" id="SSF56014">
    <property type="entry name" value="Nitrite and sulphite reductase 4Fe-4S domain-like"/>
    <property type="match status" value="2"/>
</dbReference>
<feature type="domain" description="Nitrite/Sulfite reductase ferredoxin-like" evidence="9">
    <location>
        <begin position="69"/>
        <end position="128"/>
    </location>
</feature>
<protein>
    <submittedName>
        <fullName evidence="10">Nitrite/sulfite reductase</fullName>
    </submittedName>
</protein>
<comment type="cofactor">
    <cofactor evidence="1">
        <name>siroheme</name>
        <dbReference type="ChEBI" id="CHEBI:60052"/>
    </cofactor>
</comment>
<dbReference type="Gene3D" id="3.90.480.10">
    <property type="entry name" value="Sulfite Reductase Hemoprotein,Domain 2"/>
    <property type="match status" value="1"/>
</dbReference>
<dbReference type="InterPro" id="IPR006067">
    <property type="entry name" value="NO2/SO3_Rdtase_4Fe4S_dom"/>
</dbReference>
<dbReference type="Gene3D" id="3.30.413.10">
    <property type="entry name" value="Sulfite Reductase Hemoprotein, domain 1"/>
    <property type="match status" value="2"/>
</dbReference>
<comment type="caution">
    <text evidence="10">The sequence shown here is derived from an EMBL/GenBank/DDBJ whole genome shotgun (WGS) entry which is preliminary data.</text>
</comment>
<organism evidence="10 11">
    <name type="scientific">Acetobacter sacchari</name>
    <dbReference type="NCBI Taxonomy" id="2661687"/>
    <lineage>
        <taxon>Bacteria</taxon>
        <taxon>Pseudomonadati</taxon>
        <taxon>Pseudomonadota</taxon>
        <taxon>Alphaproteobacteria</taxon>
        <taxon>Acetobacterales</taxon>
        <taxon>Acetobacteraceae</taxon>
        <taxon>Acetobacter</taxon>
    </lineage>
</organism>
<evidence type="ECO:0000256" key="3">
    <source>
        <dbReference type="ARBA" id="ARBA00022485"/>
    </source>
</evidence>
<dbReference type="Proteomes" id="UP000664771">
    <property type="component" value="Unassembled WGS sequence"/>
</dbReference>
<dbReference type="Pfam" id="PF03460">
    <property type="entry name" value="NIR_SIR_ferr"/>
    <property type="match status" value="2"/>
</dbReference>
<keyword evidence="6" id="KW-0408">Iron</keyword>
<comment type="cofactor">
    <cofactor evidence="2">
        <name>[4Fe-4S] cluster</name>
        <dbReference type="ChEBI" id="CHEBI:49883"/>
    </cofactor>
</comment>
<gene>
    <name evidence="10" type="ORF">J2D73_10055</name>
</gene>
<feature type="domain" description="Nitrite/sulphite reductase 4Fe-4S" evidence="8">
    <location>
        <begin position="428"/>
        <end position="564"/>
    </location>
</feature>
<dbReference type="PANTHER" id="PTHR11493:SF47">
    <property type="entry name" value="SULFITE REDUCTASE [NADPH] SUBUNIT BETA"/>
    <property type="match status" value="1"/>
</dbReference>
<evidence type="ECO:0000256" key="2">
    <source>
        <dbReference type="ARBA" id="ARBA00001966"/>
    </source>
</evidence>
<dbReference type="SUPFAM" id="SSF55124">
    <property type="entry name" value="Nitrite/Sulfite reductase N-terminal domain-like"/>
    <property type="match status" value="2"/>
</dbReference>
<reference evidence="10 11" key="1">
    <citation type="submission" date="2021-03" db="EMBL/GenBank/DDBJ databases">
        <title>The complete genome sequence of Acetobacter sacchari TBRC 11175.</title>
        <authorList>
            <person name="Charoenyingcharoen P."/>
            <person name="Yukphan P."/>
        </authorList>
    </citation>
    <scope>NUCLEOTIDE SEQUENCE [LARGE SCALE GENOMIC DNA]</scope>
    <source>
        <strain evidence="10 11">TBRC 11175</strain>
    </source>
</reference>
<keyword evidence="3" id="KW-0004">4Fe-4S</keyword>
<keyword evidence="11" id="KW-1185">Reference proteome</keyword>
<dbReference type="PANTHER" id="PTHR11493">
    <property type="entry name" value="SULFITE REDUCTASE [NADPH] SUBUNIT BETA-RELATED"/>
    <property type="match status" value="1"/>
</dbReference>
<evidence type="ECO:0000259" key="9">
    <source>
        <dbReference type="Pfam" id="PF03460"/>
    </source>
</evidence>
<keyword evidence="4" id="KW-0479">Metal-binding</keyword>
<feature type="domain" description="Nitrite/Sulfite reductase ferredoxin-like" evidence="9">
    <location>
        <begin position="364"/>
        <end position="416"/>
    </location>
</feature>
<evidence type="ECO:0000256" key="5">
    <source>
        <dbReference type="ARBA" id="ARBA00023002"/>
    </source>
</evidence>
<evidence type="ECO:0000313" key="11">
    <source>
        <dbReference type="Proteomes" id="UP000664771"/>
    </source>
</evidence>
<name>A0ABS3LW55_9PROT</name>
<dbReference type="RefSeq" id="WP_207881420.1">
    <property type="nucleotide sequence ID" value="NZ_JAFVMF010000009.1"/>
</dbReference>
<keyword evidence="5" id="KW-0560">Oxidoreductase</keyword>
<dbReference type="Gene3D" id="3.90.480.20">
    <property type="match status" value="1"/>
</dbReference>
<evidence type="ECO:0000256" key="7">
    <source>
        <dbReference type="ARBA" id="ARBA00023014"/>
    </source>
</evidence>
<dbReference type="InterPro" id="IPR045854">
    <property type="entry name" value="NO2/SO3_Rdtase_4Fe4S_sf"/>
</dbReference>
<accession>A0ABS3LW55</accession>
<evidence type="ECO:0000256" key="1">
    <source>
        <dbReference type="ARBA" id="ARBA00001929"/>
    </source>
</evidence>
<dbReference type="InterPro" id="IPR005117">
    <property type="entry name" value="NiRdtase/SiRdtase_haem-b_fer"/>
</dbReference>
<sequence>MSTETLVRQDSAAPPVGRYAYDQVDRDFLRDRIEQFRDQVSRRISGALTEDEFKPLRLMNGLYLQLHAYMLRVAVPYGTLDSRQMRALARIAREFDRGYGHFTTRQNIQFNWIKLEDTPAALEVLAEADMHAIQTSGNCIRNVTSDEFAGAAADELLDPRIHAEILRQWSTLHPEFTFLPRKFKIAISGSPNDRVAARFHDIGLIARPGDNGAPLFEVFVGGGLGRTPIVGVSLRDDLPEEDLIAYLEAILRVYNEYGRRDNIYKARIKILVQALGPDVFRQKVEAEFAAMDRARYRLHPSIVTAISERFGAPQFAPEDGAVAALAAARATDRAFDGWVRTNTHSHRAPGYISVVVSLKPAGGIPGDATDAQLDLLADLADEFSFGEIRVTHLQNVVLGHVRQDRLQELWRRLDAAGLGTANINFISDIIACPGLDYCALANARSIPISQKLSQRFADITLQREIGELRLNISGCINACGHHHAAHIGILGVDKRGEEAFQITLGGSGEQDASVGQILGPAMTEDDTVDAVSRLVDLYLARREGSERFLDTFRRLGTAAFKDVVYAAA</sequence>
<dbReference type="InterPro" id="IPR036136">
    <property type="entry name" value="Nit/Sulf_reduc_fer-like_dom_sf"/>
</dbReference>
<proteinExistence type="predicted"/>
<dbReference type="InterPro" id="IPR045169">
    <property type="entry name" value="NO2/SO3_Rdtase_4Fe4S_prot"/>
</dbReference>
<feature type="domain" description="Nitrite/sulphite reductase 4Fe-4S" evidence="8">
    <location>
        <begin position="136"/>
        <end position="288"/>
    </location>
</feature>
<dbReference type="Pfam" id="PF01077">
    <property type="entry name" value="NIR_SIR"/>
    <property type="match status" value="2"/>
</dbReference>
<keyword evidence="7" id="KW-0411">Iron-sulfur</keyword>
<evidence type="ECO:0000256" key="4">
    <source>
        <dbReference type="ARBA" id="ARBA00022723"/>
    </source>
</evidence>
<evidence type="ECO:0000259" key="8">
    <source>
        <dbReference type="Pfam" id="PF01077"/>
    </source>
</evidence>
<evidence type="ECO:0000256" key="6">
    <source>
        <dbReference type="ARBA" id="ARBA00023004"/>
    </source>
</evidence>